<name>A0A7C0YAG5_DESA2</name>
<protein>
    <submittedName>
        <fullName evidence="2">Serine/threonine protein phosphatase</fullName>
    </submittedName>
</protein>
<comment type="caution">
    <text evidence="2">The sequence shown here is derived from an EMBL/GenBank/DDBJ whole genome shotgun (WGS) entry which is preliminary data.</text>
</comment>
<dbReference type="SMART" id="SM00156">
    <property type="entry name" value="PP2Ac"/>
    <property type="match status" value="1"/>
</dbReference>
<gene>
    <name evidence="2" type="ORF">ENG63_08650</name>
</gene>
<dbReference type="PRINTS" id="PR00114">
    <property type="entry name" value="STPHPHTASE"/>
</dbReference>
<dbReference type="CDD" id="cd00144">
    <property type="entry name" value="MPP_PPP_family"/>
    <property type="match status" value="1"/>
</dbReference>
<dbReference type="Pfam" id="PF00149">
    <property type="entry name" value="Metallophos"/>
    <property type="match status" value="1"/>
</dbReference>
<dbReference type="InterPro" id="IPR029052">
    <property type="entry name" value="Metallo-depent_PP-like"/>
</dbReference>
<organism evidence="2">
    <name type="scientific">Desulfofervidus auxilii</name>
    <dbReference type="NCBI Taxonomy" id="1621989"/>
    <lineage>
        <taxon>Bacteria</taxon>
        <taxon>Pseudomonadati</taxon>
        <taxon>Thermodesulfobacteriota</taxon>
        <taxon>Candidatus Desulfofervidia</taxon>
        <taxon>Candidatus Desulfofervidales</taxon>
        <taxon>Candidatus Desulfofervidaceae</taxon>
        <taxon>Candidatus Desulfofervidus</taxon>
    </lineage>
</organism>
<sequence>MEKIKEILKQQSRLIRLPAKGKAVFVGDTHGDLNATETVLRLYYKSDYVLIFLGDYVDRGEHSRENIELLLEKKLESPEQIFLLMGNHEGYPILPFQPADFWESLSSEERKKFEEIFLLLPFAAVTKNGILAVHGVPPNLSSVEDILKAEIGSEAWYQMVWGDFADRAGDFFGNLWGRPVYGKDYFEKVMKKFGYNVLIRAHQPHIQPIIFEGRCLTLITSHAYKPMRNIAIVDLEKELIKSVDDLKISSI</sequence>
<dbReference type="GO" id="GO:0016787">
    <property type="term" value="F:hydrolase activity"/>
    <property type="evidence" value="ECO:0007669"/>
    <property type="project" value="InterPro"/>
</dbReference>
<evidence type="ECO:0000313" key="2">
    <source>
        <dbReference type="EMBL" id="HDD44911.1"/>
    </source>
</evidence>
<evidence type="ECO:0000259" key="1">
    <source>
        <dbReference type="SMART" id="SM00156"/>
    </source>
</evidence>
<dbReference type="Gene3D" id="3.60.21.10">
    <property type="match status" value="1"/>
</dbReference>
<dbReference type="InterPro" id="IPR050341">
    <property type="entry name" value="PP1_catalytic_subunit"/>
</dbReference>
<dbReference type="Proteomes" id="UP000886289">
    <property type="component" value="Unassembled WGS sequence"/>
</dbReference>
<reference evidence="2" key="1">
    <citation type="journal article" date="2020" name="mSystems">
        <title>Genome- and Community-Level Interaction Insights into Carbon Utilization and Element Cycling Functions of Hydrothermarchaeota in Hydrothermal Sediment.</title>
        <authorList>
            <person name="Zhou Z."/>
            <person name="Liu Y."/>
            <person name="Xu W."/>
            <person name="Pan J."/>
            <person name="Luo Z.H."/>
            <person name="Li M."/>
        </authorList>
    </citation>
    <scope>NUCLEOTIDE SEQUENCE [LARGE SCALE GENOMIC DNA]</scope>
    <source>
        <strain evidence="2">HyVt-233</strain>
    </source>
</reference>
<dbReference type="InterPro" id="IPR004843">
    <property type="entry name" value="Calcineurin-like_PHP"/>
</dbReference>
<dbReference type="PANTHER" id="PTHR11668:SF496">
    <property type="entry name" value="SERINE_THREONINE-PROTEIN PHOSPHATASE"/>
    <property type="match status" value="1"/>
</dbReference>
<dbReference type="AlphaFoldDB" id="A0A7C0YAG5"/>
<proteinExistence type="predicted"/>
<dbReference type="EMBL" id="DRBS01000320">
    <property type="protein sequence ID" value="HDD44911.1"/>
    <property type="molecule type" value="Genomic_DNA"/>
</dbReference>
<dbReference type="SUPFAM" id="SSF56300">
    <property type="entry name" value="Metallo-dependent phosphatases"/>
    <property type="match status" value="1"/>
</dbReference>
<dbReference type="InterPro" id="IPR006186">
    <property type="entry name" value="Ser/Thr-sp_prot-phosphatase"/>
</dbReference>
<feature type="domain" description="Serine/threonine specific protein phosphatases" evidence="1">
    <location>
        <begin position="2"/>
        <end position="250"/>
    </location>
</feature>
<accession>A0A7C0YAG5</accession>
<dbReference type="PANTHER" id="PTHR11668">
    <property type="entry name" value="SERINE/THREONINE PROTEIN PHOSPHATASE"/>
    <property type="match status" value="1"/>
</dbReference>